<name>A0A1C0U8H9_9GAMM</name>
<evidence type="ECO:0000256" key="1">
    <source>
        <dbReference type="ARBA" id="ARBA00022468"/>
    </source>
</evidence>
<dbReference type="Pfam" id="PF04220">
    <property type="entry name" value="YihI"/>
    <property type="match status" value="1"/>
</dbReference>
<protein>
    <recommendedName>
        <fullName evidence="3">Der GTPase-activating protein YihI</fullName>
    </recommendedName>
</protein>
<evidence type="ECO:0000256" key="4">
    <source>
        <dbReference type="SAM" id="MobiDB-lite"/>
    </source>
</evidence>
<dbReference type="GO" id="GO:0042254">
    <property type="term" value="P:ribosome biogenesis"/>
    <property type="evidence" value="ECO:0007669"/>
    <property type="project" value="UniProtKB-KW"/>
</dbReference>
<evidence type="ECO:0000256" key="3">
    <source>
        <dbReference type="HAMAP-Rule" id="MF_01058"/>
    </source>
</evidence>
<organism evidence="5 6">
    <name type="scientific">Photorhabdus australis subsp. thailandensis</name>
    <dbReference type="NCBI Taxonomy" id="2805096"/>
    <lineage>
        <taxon>Bacteria</taxon>
        <taxon>Pseudomonadati</taxon>
        <taxon>Pseudomonadota</taxon>
        <taxon>Gammaproteobacteria</taxon>
        <taxon>Enterobacterales</taxon>
        <taxon>Morganellaceae</taxon>
        <taxon>Photorhabdus</taxon>
    </lineage>
</organism>
<dbReference type="Proteomes" id="UP000093476">
    <property type="component" value="Unassembled WGS sequence"/>
</dbReference>
<dbReference type="GO" id="GO:0005096">
    <property type="term" value="F:GTPase activator activity"/>
    <property type="evidence" value="ECO:0007669"/>
    <property type="project" value="UniProtKB-KW"/>
</dbReference>
<dbReference type="AlphaFoldDB" id="A0A1C0U8H9"/>
<dbReference type="InterPro" id="IPR007336">
    <property type="entry name" value="YihI"/>
</dbReference>
<keyword evidence="6" id="KW-1185">Reference proteome</keyword>
<evidence type="ECO:0000256" key="2">
    <source>
        <dbReference type="ARBA" id="ARBA00022517"/>
    </source>
</evidence>
<feature type="region of interest" description="Disordered" evidence="4">
    <location>
        <begin position="151"/>
        <end position="170"/>
    </location>
</feature>
<keyword evidence="1 3" id="KW-0343">GTPase activation</keyword>
<evidence type="ECO:0000313" key="5">
    <source>
        <dbReference type="EMBL" id="OCQ54209.1"/>
    </source>
</evidence>
<dbReference type="NCBIfam" id="NF003560">
    <property type="entry name" value="PRK05244.1-1"/>
    <property type="match status" value="1"/>
</dbReference>
<feature type="compositionally biased region" description="Basic and acidic residues" evidence="4">
    <location>
        <begin position="21"/>
        <end position="30"/>
    </location>
</feature>
<keyword evidence="2 3" id="KW-0690">Ribosome biogenesis</keyword>
<comment type="caution">
    <text evidence="5">The sequence shown here is derived from an EMBL/GenBank/DDBJ whole genome shotgun (WGS) entry which is preliminary data.</text>
</comment>
<dbReference type="STRING" id="286156.Ppb6_00520"/>
<feature type="compositionally biased region" description="Basic residues" evidence="4">
    <location>
        <begin position="31"/>
        <end position="40"/>
    </location>
</feature>
<dbReference type="EMBL" id="LOMY01000018">
    <property type="protein sequence ID" value="OCQ54209.1"/>
    <property type="molecule type" value="Genomic_DNA"/>
</dbReference>
<feature type="region of interest" description="Disordered" evidence="4">
    <location>
        <begin position="1"/>
        <end position="97"/>
    </location>
</feature>
<proteinExistence type="inferred from homology"/>
<comment type="function">
    <text evidence="3">A GTPase-activating protein (GAP) that modifies Der/EngA GTPase function. May play a role in ribosome biogenesis.</text>
</comment>
<gene>
    <name evidence="3 5" type="primary">yihI</name>
    <name evidence="5" type="ORF">Ppb6_00520</name>
</gene>
<accession>A0A1C0U8H9</accession>
<feature type="compositionally biased region" description="Basic and acidic residues" evidence="4">
    <location>
        <begin position="46"/>
        <end position="63"/>
    </location>
</feature>
<comment type="subunit">
    <text evidence="3">Interacts with Der.</text>
</comment>
<reference evidence="5 6" key="1">
    <citation type="submission" date="2015-12" db="EMBL/GenBank/DDBJ databases">
        <title>Genome comparisons provide insights into the role of secondary metabolites in the pathogenic phase of the Photorhabdus life cycle.</title>
        <authorList>
            <person name="Tobias N.J."/>
            <person name="Mishra B."/>
            <person name="Gupta D.K."/>
            <person name="Thines M."/>
            <person name="Stinear T.P."/>
            <person name="Bode H.B."/>
        </authorList>
    </citation>
    <scope>NUCLEOTIDE SEQUENCE [LARGE SCALE GENOMIC DNA]</scope>
    <source>
        <strain evidence="5 6">PB68.1</strain>
    </source>
</reference>
<comment type="similarity">
    <text evidence="3">Belongs to the YihI family.</text>
</comment>
<dbReference type="PATRIC" id="fig|286156.4.peg.604"/>
<dbReference type="HAMAP" id="MF_01058">
    <property type="entry name" value="GAP_YihI"/>
    <property type="match status" value="1"/>
</dbReference>
<sequence length="170" mass="19316">MNPLKKKAPARTSAGKQKRKSREELNAEGRARKRQKKHRGNPAGSRHQEKSSDKHQSNRKQSDPRLGSKVPVPLIVGEQATKPVATKLKTETKQRISPQEELAILESDDRLDALLERLENGEKLSEEENAYVDTTLDRIDALMEELGIKLDEEESEEEKRDDIMQLLKGN</sequence>
<evidence type="ECO:0000313" key="6">
    <source>
        <dbReference type="Proteomes" id="UP000093476"/>
    </source>
</evidence>
<dbReference type="RefSeq" id="WP_065821981.1">
    <property type="nucleotide sequence ID" value="NZ_CAWMQZ010000018.1"/>
</dbReference>